<evidence type="ECO:0000313" key="2">
    <source>
        <dbReference type="Proteomes" id="UP001218895"/>
    </source>
</evidence>
<dbReference type="KEGG" id="manq:L1994_02305"/>
<dbReference type="RefSeq" id="WP_278100082.1">
    <property type="nucleotide sequence ID" value="NZ_CP091092.1"/>
</dbReference>
<evidence type="ECO:0000313" key="1">
    <source>
        <dbReference type="EMBL" id="WFN37242.1"/>
    </source>
</evidence>
<protein>
    <submittedName>
        <fullName evidence="1">Winged helix-turn-helix transcriptional regulator</fullName>
    </submittedName>
</protein>
<reference evidence="1" key="1">
    <citation type="submission" date="2022-01" db="EMBL/GenBank/DDBJ databases">
        <title>Complete genome of Methanomicrobium antiquum DSM 21220.</title>
        <authorList>
            <person name="Chen S.-C."/>
            <person name="You Y.-T."/>
            <person name="Zhou Y.-Z."/>
            <person name="Lai M.-C."/>
        </authorList>
    </citation>
    <scope>NUCLEOTIDE SEQUENCE</scope>
    <source>
        <strain evidence="1">DSM 21220</strain>
    </source>
</reference>
<dbReference type="AlphaFoldDB" id="A0AAF0JML0"/>
<gene>
    <name evidence="1" type="ORF">L1994_02305</name>
</gene>
<dbReference type="SUPFAM" id="SSF46785">
    <property type="entry name" value="Winged helix' DNA-binding domain"/>
    <property type="match status" value="1"/>
</dbReference>
<dbReference type="EMBL" id="CP091092">
    <property type="protein sequence ID" value="WFN37242.1"/>
    <property type="molecule type" value="Genomic_DNA"/>
</dbReference>
<dbReference type="Proteomes" id="UP001218895">
    <property type="component" value="Chromosome"/>
</dbReference>
<keyword evidence="2" id="KW-1185">Reference proteome</keyword>
<accession>A0AAF0JML0</accession>
<sequence length="93" mass="10727">MIVFVVKTQKNEEKNRNIGHLPPSVKLVYKTLELNGNLTQKDLISETTLPSRTVRYAIKRLKDEDLLIEKHYFIDARQSLYGLNLSSKEVIVA</sequence>
<proteinExistence type="predicted"/>
<organism evidence="1 2">
    <name type="scientific">Methanomicrobium antiquum</name>
    <dbReference type="NCBI Taxonomy" id="487686"/>
    <lineage>
        <taxon>Archaea</taxon>
        <taxon>Methanobacteriati</taxon>
        <taxon>Methanobacteriota</taxon>
        <taxon>Stenosarchaea group</taxon>
        <taxon>Methanomicrobia</taxon>
        <taxon>Methanomicrobiales</taxon>
        <taxon>Methanomicrobiaceae</taxon>
        <taxon>Methanomicrobium</taxon>
    </lineage>
</organism>
<dbReference type="Pfam" id="PF13412">
    <property type="entry name" value="HTH_24"/>
    <property type="match status" value="1"/>
</dbReference>
<dbReference type="GeneID" id="79949190"/>
<name>A0AAF0JML0_9EURY</name>
<dbReference type="InterPro" id="IPR036390">
    <property type="entry name" value="WH_DNA-bd_sf"/>
</dbReference>